<proteinExistence type="predicted"/>
<dbReference type="EMBL" id="RXIC02000022">
    <property type="protein sequence ID" value="KAB1217447.1"/>
    <property type="molecule type" value="Genomic_DNA"/>
</dbReference>
<gene>
    <name evidence="2" type="ORF">CJ030_MR4G018356</name>
</gene>
<evidence type="ECO:0000313" key="2">
    <source>
        <dbReference type="EMBL" id="KAB1217447.1"/>
    </source>
</evidence>
<accession>A0A6A1VZY7</accession>
<sequence>METELLEKALKNQGAMLELGYLRMRTLWYTFDDEDWMCIRTLKNDRDVIELINRVLKAVVGEPEPVIVEKKADVGEPKPDIAEEDSDPDYVLKERSQGILRTNEDNAADIPSEYEDEDDMQT</sequence>
<feature type="compositionally biased region" description="Acidic residues" evidence="1">
    <location>
        <begin position="112"/>
        <end position="122"/>
    </location>
</feature>
<reference evidence="2 3" key="1">
    <citation type="journal article" date="2019" name="Plant Biotechnol. J.">
        <title>The red bayberry genome and genetic basis of sex determination.</title>
        <authorList>
            <person name="Jia H.M."/>
            <person name="Jia H.J."/>
            <person name="Cai Q.L."/>
            <person name="Wang Y."/>
            <person name="Zhao H.B."/>
            <person name="Yang W.F."/>
            <person name="Wang G.Y."/>
            <person name="Li Y.H."/>
            <person name="Zhan D.L."/>
            <person name="Shen Y.T."/>
            <person name="Niu Q.F."/>
            <person name="Chang L."/>
            <person name="Qiu J."/>
            <person name="Zhao L."/>
            <person name="Xie H.B."/>
            <person name="Fu W.Y."/>
            <person name="Jin J."/>
            <person name="Li X.W."/>
            <person name="Jiao Y."/>
            <person name="Zhou C.C."/>
            <person name="Tu T."/>
            <person name="Chai C.Y."/>
            <person name="Gao J.L."/>
            <person name="Fan L.J."/>
            <person name="van de Weg E."/>
            <person name="Wang J.Y."/>
            <person name="Gao Z.S."/>
        </authorList>
    </citation>
    <scope>NUCLEOTIDE SEQUENCE [LARGE SCALE GENOMIC DNA]</scope>
    <source>
        <tissue evidence="2">Leaves</tissue>
    </source>
</reference>
<dbReference type="Proteomes" id="UP000516437">
    <property type="component" value="Chromosome 4"/>
</dbReference>
<evidence type="ECO:0000256" key="1">
    <source>
        <dbReference type="SAM" id="MobiDB-lite"/>
    </source>
</evidence>
<dbReference type="AlphaFoldDB" id="A0A6A1VZY7"/>
<comment type="caution">
    <text evidence="2">The sequence shown here is derived from an EMBL/GenBank/DDBJ whole genome shotgun (WGS) entry which is preliminary data.</text>
</comment>
<keyword evidence="3" id="KW-1185">Reference proteome</keyword>
<protein>
    <submittedName>
        <fullName evidence="2">Uncharacterized protein</fullName>
    </submittedName>
</protein>
<evidence type="ECO:0000313" key="3">
    <source>
        <dbReference type="Proteomes" id="UP000516437"/>
    </source>
</evidence>
<organism evidence="2 3">
    <name type="scientific">Morella rubra</name>
    <name type="common">Chinese bayberry</name>
    <dbReference type="NCBI Taxonomy" id="262757"/>
    <lineage>
        <taxon>Eukaryota</taxon>
        <taxon>Viridiplantae</taxon>
        <taxon>Streptophyta</taxon>
        <taxon>Embryophyta</taxon>
        <taxon>Tracheophyta</taxon>
        <taxon>Spermatophyta</taxon>
        <taxon>Magnoliopsida</taxon>
        <taxon>eudicotyledons</taxon>
        <taxon>Gunneridae</taxon>
        <taxon>Pentapetalae</taxon>
        <taxon>rosids</taxon>
        <taxon>fabids</taxon>
        <taxon>Fagales</taxon>
        <taxon>Myricaceae</taxon>
        <taxon>Morella</taxon>
    </lineage>
</organism>
<name>A0A6A1VZY7_9ROSI</name>
<feature type="region of interest" description="Disordered" evidence="1">
    <location>
        <begin position="73"/>
        <end position="122"/>
    </location>
</feature>